<evidence type="ECO:0000313" key="6">
    <source>
        <dbReference type="Proteomes" id="UP000054558"/>
    </source>
</evidence>
<evidence type="ECO:0000313" key="5">
    <source>
        <dbReference type="EMBL" id="GAQ90717.1"/>
    </source>
</evidence>
<dbReference type="InterPro" id="IPR027417">
    <property type="entry name" value="P-loop_NTPase"/>
</dbReference>
<dbReference type="Gene3D" id="3.40.50.300">
    <property type="entry name" value="P-loop containing nucleotide triphosphate hydrolases"/>
    <property type="match status" value="1"/>
</dbReference>
<dbReference type="SUPFAM" id="SSF52540">
    <property type="entry name" value="P-loop containing nucleoside triphosphate hydrolases"/>
    <property type="match status" value="1"/>
</dbReference>
<dbReference type="GO" id="GO:0005524">
    <property type="term" value="F:ATP binding"/>
    <property type="evidence" value="ECO:0007669"/>
    <property type="project" value="UniProtKB-KW"/>
</dbReference>
<name>A0A1Y1IQ24_KLENI</name>
<feature type="domain" description="SF3 helicase" evidence="4">
    <location>
        <begin position="415"/>
        <end position="587"/>
    </location>
</feature>
<dbReference type="AlphaFoldDB" id="A0A1Y1IQ24"/>
<gene>
    <name evidence="5" type="ORF">KFL_006770110</name>
</gene>
<organism evidence="5 6">
    <name type="scientific">Klebsormidium nitens</name>
    <name type="common">Green alga</name>
    <name type="synonym">Ulothrix nitens</name>
    <dbReference type="NCBI Taxonomy" id="105231"/>
    <lineage>
        <taxon>Eukaryota</taxon>
        <taxon>Viridiplantae</taxon>
        <taxon>Streptophyta</taxon>
        <taxon>Klebsormidiophyceae</taxon>
        <taxon>Klebsormidiales</taxon>
        <taxon>Klebsormidiaceae</taxon>
        <taxon>Klebsormidium</taxon>
    </lineage>
</organism>
<evidence type="ECO:0000256" key="2">
    <source>
        <dbReference type="ARBA" id="ARBA00022840"/>
    </source>
</evidence>
<keyword evidence="6" id="KW-1185">Reference proteome</keyword>
<dbReference type="InterPro" id="IPR014015">
    <property type="entry name" value="Helicase_SF3_DNA-vir"/>
</dbReference>
<protein>
    <recommendedName>
        <fullName evidence="4">SF3 helicase domain-containing protein</fullName>
    </recommendedName>
</protein>
<evidence type="ECO:0000256" key="3">
    <source>
        <dbReference type="SAM" id="MobiDB-lite"/>
    </source>
</evidence>
<dbReference type="Proteomes" id="UP000054558">
    <property type="component" value="Unassembled WGS sequence"/>
</dbReference>
<dbReference type="PROSITE" id="PS51206">
    <property type="entry name" value="SF3_HELICASE_1"/>
    <property type="match status" value="1"/>
</dbReference>
<accession>A0A1Y1IQ24</accession>
<sequence length="1101" mass="124198">MDSFDAGPTSEETQGEDIEDAEFRRDEDADASDDVAGSLEGFVETGDEEDALSWGEVGRMRGAFPSDDEVELPDHLRGPKRRRTAEALPPIRTRAASAGPSQHEPGSGGSAWSTPTVPRRTEDLPFETEMDHLIASLPEPTVLAKVPSRGEQHRIFVLMWGMRKAVLQYRVRVGRPVEHLCGFRGRSTSGFLVAVRRLAEALPEVEQALTLPDAAISLVDAMQRALRQYDGRPPEGQGGKQRKKEEGRLLLLTYLQSQFFVSGYRYREEACWKKRGSTASWERVCSVKEFVFQACTSWEAPDKVSQVFNLKDQDWNVGRYFVENRVDITLPTLAPSSRYLFSFRNGVYVALVSTALMFPEFVDLERGPYDAFVKKEDMARMLRPTVIACNYFDRDFDVEDYERCKDMPPADLIESSQESLLRMLKSQRMSSTVLVMFYAFVGRLLGEIRDDNWEKLFYVVGQAGSGKSTLLESILAKFYAENDVCNTGSDTEKTFGMQAFVGKKLVLLDETAKKLGISQQAMQSWIAGQSVPINRKYMEAIEARLPPLVASGNETMAYENNQGSQKRRVCIFDFPVKIRSPDPSLREKIEGDRDRLLYKPRLVYLHIMREHKKAFPLSWNAYFDATYLKHATASMDKDVVALLSERTDMSPGEVHVYCPLSTLMADFRDQTKKKKAKIKAYVLEHFEVTPPLRLPYPRKAGQAPVRDAYVLGIDLKDRGDESFKLSDWQCIRELGQKTGKVMVFDGPEREALDVDVCSQSELERDASSDRVLKRCISLDRLVRLWNEALATKVNSVSILKHPVMRAFPTLFLDLGDGPRWYVFGLRKRGTEDLDGTYIEVARVELEKESLFPNANRFKVFFDRPPLESVLSCEVVSLTMSVIGMENVSDGSNDMRWCESIDGRNYVHIFYIPTGNYTESDLAVAVQNALNDRTAMRKDAHAPRHYGCSFSNVDRRFYITLLAGEATGLSILPSGIARLMCMEGGLPSTYVESSCSVNFNPERFLYLSIPHLDTAVVCAGSDESGDELPFIARMPAPVSIGMYFCNICQPGFESFAKRFAPPVAFLGGMELRLTDGTGALAELPRGFEYSCLFRFRVLDRRV</sequence>
<dbReference type="Pfam" id="PF19263">
    <property type="entry name" value="DUF5906"/>
    <property type="match status" value="1"/>
</dbReference>
<keyword evidence="2" id="KW-0067">ATP-binding</keyword>
<evidence type="ECO:0000256" key="1">
    <source>
        <dbReference type="ARBA" id="ARBA00022741"/>
    </source>
</evidence>
<proteinExistence type="predicted"/>
<reference evidence="5 6" key="1">
    <citation type="journal article" date="2014" name="Nat. Commun.">
        <title>Klebsormidium flaccidum genome reveals primary factors for plant terrestrial adaptation.</title>
        <authorList>
            <person name="Hori K."/>
            <person name="Maruyama F."/>
            <person name="Fujisawa T."/>
            <person name="Togashi T."/>
            <person name="Yamamoto N."/>
            <person name="Seo M."/>
            <person name="Sato S."/>
            <person name="Yamada T."/>
            <person name="Mori H."/>
            <person name="Tajima N."/>
            <person name="Moriyama T."/>
            <person name="Ikeuchi M."/>
            <person name="Watanabe M."/>
            <person name="Wada H."/>
            <person name="Kobayashi K."/>
            <person name="Saito M."/>
            <person name="Masuda T."/>
            <person name="Sasaki-Sekimoto Y."/>
            <person name="Mashiguchi K."/>
            <person name="Awai K."/>
            <person name="Shimojima M."/>
            <person name="Masuda S."/>
            <person name="Iwai M."/>
            <person name="Nobusawa T."/>
            <person name="Narise T."/>
            <person name="Kondo S."/>
            <person name="Saito H."/>
            <person name="Sato R."/>
            <person name="Murakawa M."/>
            <person name="Ihara Y."/>
            <person name="Oshima-Yamada Y."/>
            <person name="Ohtaka K."/>
            <person name="Satoh M."/>
            <person name="Sonobe K."/>
            <person name="Ishii M."/>
            <person name="Ohtani R."/>
            <person name="Kanamori-Sato M."/>
            <person name="Honoki R."/>
            <person name="Miyazaki D."/>
            <person name="Mochizuki H."/>
            <person name="Umetsu J."/>
            <person name="Higashi K."/>
            <person name="Shibata D."/>
            <person name="Kamiya Y."/>
            <person name="Sato N."/>
            <person name="Nakamura Y."/>
            <person name="Tabata S."/>
            <person name="Ida S."/>
            <person name="Kurokawa K."/>
            <person name="Ohta H."/>
        </authorList>
    </citation>
    <scope>NUCLEOTIDE SEQUENCE [LARGE SCALE GENOMIC DNA]</scope>
    <source>
        <strain evidence="5 6">NIES-2285</strain>
    </source>
</reference>
<keyword evidence="1" id="KW-0547">Nucleotide-binding</keyword>
<feature type="region of interest" description="Disordered" evidence="3">
    <location>
        <begin position="1"/>
        <end position="119"/>
    </location>
</feature>
<dbReference type="InterPro" id="IPR045455">
    <property type="entry name" value="NrS-1_pol-like_helicase"/>
</dbReference>
<dbReference type="EMBL" id="DF237626">
    <property type="protein sequence ID" value="GAQ90717.1"/>
    <property type="molecule type" value="Genomic_DNA"/>
</dbReference>
<evidence type="ECO:0000259" key="4">
    <source>
        <dbReference type="PROSITE" id="PS51206"/>
    </source>
</evidence>